<protein>
    <submittedName>
        <fullName evidence="1">Uncharacterized protein</fullName>
    </submittedName>
</protein>
<comment type="caution">
    <text evidence="1">The sequence shown here is derived from an EMBL/GenBank/DDBJ whole genome shotgun (WGS) entry which is preliminary data.</text>
</comment>
<name>A0ACC2JGM0_9PEZI</name>
<sequence>MPATMGSDRDEKSSPTFYGLERSCHQINSQNSAAIESNFVGFLEDSQETQGALPSLHAGDDDHEIDMLNQPLEPTNAPLISRPVHEDPTSFEDIDFQFGKAPTLKILPFKPNVSRNSASLQNDLNTDGASRIINPSYDSTCRPVDDYSHGREGTGTIDRPDHTAVLGARTKAYSGAPISSDPLIPPITSRNEQSQKQGRERSKGDQLPGLLFQNTSPSNTSFQHGKAYTRSLATQPGKYKLPKTFSDIQRKALIQSNHANRLNQPTHRSKSQVEELSPSKFNKIESHRDLADAEVFEHTQMRQHQGQSAGDSALNEPPHTPETQTSDTAGRSRRYPSNADKIGRPLTENTSKDYKIRNRPVSQASNISKPRAARTQGHMRIPRKGSTPTLEETHALRHQLGRAWNNFFVNEDRRNGHWERKLGCLKEQLAERDDKAAEYLAKIHQQDRAIADLKVVNEEQRALYEKQRGSLEETERRVQRLKARAKEYKDHLNDAIKEQQNMFKYFQPRYHEMKEQLKQAELNYQSSLEEALATTNAIRDKIQGSVQEAQAISQREVEKLNQEISILQIRLEEREKDVDREKDHANYLRQQLEVSHKEFIRQSNGRAAQIQNIEKSINNQEKGMQSLLEILENNNQLTPSYSELIENMKAHQKELLDSALLCFQERATSDRKISSEATQDLKTDIVAVRELCAKISEQIRNGQDASVWQEKFTKAQMDHEAMSREANELKAELSRMQDNAKIRLKKHERLEQELVTLRTGAEAAEKLRNRVQNLEMMKQKTEEYLSEKQKCIQGLEDQLKEAEEKLSNQNRQLTDKERQLHSQREEHTLVVASHYEQQERAVEQARAEESAKAQAEYVDIEKRLQDAMQDCSRLQKELIQVKQEAQDAMRTHDDEATRQMEEVVNRMNEILEGLEAFGQAKHDLTSRLEEWSNDHIELSLLQQTVEKLSKSHQEVIDDRKLLEELLDIQRKLDDTWRFHKSEADALQRALDLERSVKADRERINSSPIANRRVMIHSPATDTTGGEDIIPVSIEEERVARRQVTSITGIIKLSNPQGEGRSVEQHHQGALVTPKQTKEPRRASRGNAEPAPVSYSAYNRPVLGASARVGEFTSDRIPAGDETMFIGTPSIPKKRRRTKKATQRDDAREKRQSTGKPARIIRSMSNYFHNPAPEEPPSQPQAQPRQLRGGPIEQRSRPFTTYGASASSREKHTSAELIS</sequence>
<dbReference type="Proteomes" id="UP001153332">
    <property type="component" value="Unassembled WGS sequence"/>
</dbReference>
<accession>A0ACC2JGM0</accession>
<dbReference type="EMBL" id="JAPUUL010001887">
    <property type="protein sequence ID" value="KAJ8126368.1"/>
    <property type="molecule type" value="Genomic_DNA"/>
</dbReference>
<evidence type="ECO:0000313" key="1">
    <source>
        <dbReference type="EMBL" id="KAJ8126368.1"/>
    </source>
</evidence>
<evidence type="ECO:0000313" key="2">
    <source>
        <dbReference type="Proteomes" id="UP001153332"/>
    </source>
</evidence>
<proteinExistence type="predicted"/>
<gene>
    <name evidence="1" type="ORF">O1611_g7269</name>
</gene>
<organism evidence="1 2">
    <name type="scientific">Lasiodiplodia mahajangana</name>
    <dbReference type="NCBI Taxonomy" id="1108764"/>
    <lineage>
        <taxon>Eukaryota</taxon>
        <taxon>Fungi</taxon>
        <taxon>Dikarya</taxon>
        <taxon>Ascomycota</taxon>
        <taxon>Pezizomycotina</taxon>
        <taxon>Dothideomycetes</taxon>
        <taxon>Dothideomycetes incertae sedis</taxon>
        <taxon>Botryosphaeriales</taxon>
        <taxon>Botryosphaeriaceae</taxon>
        <taxon>Lasiodiplodia</taxon>
    </lineage>
</organism>
<keyword evidence="2" id="KW-1185">Reference proteome</keyword>
<reference evidence="1" key="1">
    <citation type="submission" date="2022-12" db="EMBL/GenBank/DDBJ databases">
        <title>Genome Sequence of Lasiodiplodia mahajangana.</title>
        <authorList>
            <person name="Buettner E."/>
        </authorList>
    </citation>
    <scope>NUCLEOTIDE SEQUENCE</scope>
    <source>
        <strain evidence="1">VT137</strain>
    </source>
</reference>